<protein>
    <submittedName>
        <fullName evidence="6">NTP pyrophosphohydrolase</fullName>
    </submittedName>
</protein>
<dbReference type="SUPFAM" id="SSF55811">
    <property type="entry name" value="Nudix"/>
    <property type="match status" value="1"/>
</dbReference>
<dbReference type="InterPro" id="IPR020084">
    <property type="entry name" value="NUDIX_hydrolase_CS"/>
</dbReference>
<dbReference type="PANTHER" id="PTHR43046:SF2">
    <property type="entry name" value="8-OXO-DGTP DIPHOSPHATASE-RELATED"/>
    <property type="match status" value="1"/>
</dbReference>
<dbReference type="PROSITE" id="PS00893">
    <property type="entry name" value="NUDIX_BOX"/>
    <property type="match status" value="1"/>
</dbReference>
<dbReference type="InterPro" id="IPR020476">
    <property type="entry name" value="Nudix_hydrolase"/>
</dbReference>
<dbReference type="Gene3D" id="3.90.79.10">
    <property type="entry name" value="Nucleoside Triphosphate Pyrophosphohydrolase"/>
    <property type="match status" value="1"/>
</dbReference>
<dbReference type="GO" id="GO:0016787">
    <property type="term" value="F:hydrolase activity"/>
    <property type="evidence" value="ECO:0007669"/>
    <property type="project" value="UniProtKB-KW"/>
</dbReference>
<accession>A0A077LSQ1</accession>
<evidence type="ECO:0000259" key="5">
    <source>
        <dbReference type="PROSITE" id="PS51462"/>
    </source>
</evidence>
<dbReference type="AlphaFoldDB" id="A0A077LSQ1"/>
<dbReference type="PANTHER" id="PTHR43046">
    <property type="entry name" value="GDP-MANNOSE MANNOSYL HYDROLASE"/>
    <property type="match status" value="1"/>
</dbReference>
<dbReference type="InterPro" id="IPR000086">
    <property type="entry name" value="NUDIX_hydrolase_dom"/>
</dbReference>
<proteinExistence type="inferred from homology"/>
<dbReference type="Pfam" id="PF00293">
    <property type="entry name" value="NUDIX"/>
    <property type="match status" value="1"/>
</dbReference>
<keyword evidence="7" id="KW-1185">Reference proteome</keyword>
<dbReference type="InterPro" id="IPR015797">
    <property type="entry name" value="NUDIX_hydrolase-like_dom_sf"/>
</dbReference>
<gene>
    <name evidence="6" type="ORF">BN12_1070013</name>
</gene>
<dbReference type="RefSeq" id="WP_162233083.1">
    <property type="nucleotide sequence ID" value="NZ_HF570958.1"/>
</dbReference>
<dbReference type="PRINTS" id="PR00502">
    <property type="entry name" value="NUDIXFAMILY"/>
</dbReference>
<keyword evidence="3 4" id="KW-0378">Hydrolase</keyword>
<name>A0A077LSQ1_9MICO</name>
<evidence type="ECO:0000256" key="1">
    <source>
        <dbReference type="ARBA" id="ARBA00001946"/>
    </source>
</evidence>
<evidence type="ECO:0000256" key="3">
    <source>
        <dbReference type="ARBA" id="ARBA00022801"/>
    </source>
</evidence>
<dbReference type="CDD" id="cd04690">
    <property type="entry name" value="NUDIX_Hydrolase"/>
    <property type="match status" value="1"/>
</dbReference>
<comment type="cofactor">
    <cofactor evidence="1">
        <name>Mg(2+)</name>
        <dbReference type="ChEBI" id="CHEBI:18420"/>
    </cofactor>
</comment>
<dbReference type="STRING" id="1194083.BN12_1070013"/>
<sequence>MDEHMAQTFITASVVFRQGTDILTVRKRGTSRYMLPGGKLEPGETPVDAAVREASEEVGAVLDPAELVLLGHFRAPAANEPGAVVVSDVFLSGTTIEPTVAGEIDDYRWTDAAGPLPEDIAPLLADCVIPALDALPVVPAPAAVHEQS</sequence>
<evidence type="ECO:0000256" key="4">
    <source>
        <dbReference type="RuleBase" id="RU003476"/>
    </source>
</evidence>
<evidence type="ECO:0000256" key="2">
    <source>
        <dbReference type="ARBA" id="ARBA00005582"/>
    </source>
</evidence>
<organism evidence="6 7">
    <name type="scientific">Nostocoides japonicum T1-X7</name>
    <dbReference type="NCBI Taxonomy" id="1194083"/>
    <lineage>
        <taxon>Bacteria</taxon>
        <taxon>Bacillati</taxon>
        <taxon>Actinomycetota</taxon>
        <taxon>Actinomycetes</taxon>
        <taxon>Micrococcales</taxon>
        <taxon>Intrasporangiaceae</taxon>
        <taxon>Nostocoides</taxon>
    </lineage>
</organism>
<evidence type="ECO:0000313" key="7">
    <source>
        <dbReference type="Proteomes" id="UP000035721"/>
    </source>
</evidence>
<dbReference type="PROSITE" id="PS51462">
    <property type="entry name" value="NUDIX"/>
    <property type="match status" value="1"/>
</dbReference>
<comment type="similarity">
    <text evidence="2 4">Belongs to the Nudix hydrolase family.</text>
</comment>
<feature type="domain" description="Nudix hydrolase" evidence="5">
    <location>
        <begin position="6"/>
        <end position="133"/>
    </location>
</feature>
<reference evidence="6 7" key="1">
    <citation type="journal article" date="2013" name="ISME J.">
        <title>A metabolic model for members of the genus Tetrasphaera involved in enhanced biological phosphorus removal.</title>
        <authorList>
            <person name="Kristiansen R."/>
            <person name="Nguyen H.T.T."/>
            <person name="Saunders A.M."/>
            <person name="Nielsen J.L."/>
            <person name="Wimmer R."/>
            <person name="Le V.Q."/>
            <person name="McIlroy S.J."/>
            <person name="Petrovski S."/>
            <person name="Seviour R.J."/>
            <person name="Calteau A."/>
            <person name="Nielsen K.L."/>
            <person name="Nielsen P.H."/>
        </authorList>
    </citation>
    <scope>NUCLEOTIDE SEQUENCE [LARGE SCALE GENOMIC DNA]</scope>
    <source>
        <strain evidence="6 7">T1-X7</strain>
    </source>
</reference>
<dbReference type="EMBL" id="CAJB01000010">
    <property type="protein sequence ID" value="CCH76123.1"/>
    <property type="molecule type" value="Genomic_DNA"/>
</dbReference>
<dbReference type="Proteomes" id="UP000035721">
    <property type="component" value="Unassembled WGS sequence"/>
</dbReference>
<comment type="caution">
    <text evidence="6">The sequence shown here is derived from an EMBL/GenBank/DDBJ whole genome shotgun (WGS) entry which is preliminary data.</text>
</comment>
<evidence type="ECO:0000313" key="6">
    <source>
        <dbReference type="EMBL" id="CCH76123.1"/>
    </source>
</evidence>